<dbReference type="OrthoDB" id="9797603at2"/>
<dbReference type="InterPro" id="IPR002575">
    <property type="entry name" value="Aminoglycoside_PTrfase"/>
</dbReference>
<dbReference type="SUPFAM" id="SSF56112">
    <property type="entry name" value="Protein kinase-like (PK-like)"/>
    <property type="match status" value="1"/>
</dbReference>
<dbReference type="PANTHER" id="PTHR21310">
    <property type="entry name" value="AMINOGLYCOSIDE PHOSPHOTRANSFERASE-RELATED-RELATED"/>
    <property type="match status" value="1"/>
</dbReference>
<dbReference type="InterPro" id="IPR051678">
    <property type="entry name" value="AGP_Transferase"/>
</dbReference>
<dbReference type="PANTHER" id="PTHR21310:SF15">
    <property type="entry name" value="AMINOGLYCOSIDE PHOSPHOTRANSFERASE DOMAIN-CONTAINING PROTEIN"/>
    <property type="match status" value="1"/>
</dbReference>
<dbReference type="Proteomes" id="UP000290287">
    <property type="component" value="Unassembled WGS sequence"/>
</dbReference>
<accession>A0A4Q0YPP5</accession>
<comment type="caution">
    <text evidence="2">The sequence shown here is derived from an EMBL/GenBank/DDBJ whole genome shotgun (WGS) entry which is preliminary data.</text>
</comment>
<dbReference type="RefSeq" id="WP_129122590.1">
    <property type="nucleotide sequence ID" value="NZ_PEIB01000014.1"/>
</dbReference>
<evidence type="ECO:0000313" key="3">
    <source>
        <dbReference type="Proteomes" id="UP000290287"/>
    </source>
</evidence>
<sequence length="287" mass="33067">MTSLTTTQRQIVESDLGQCITHEKLLGEGWSNTVSCINNKWVARFPHTPESTQVAVEKQFLYAFGKGSPINLPNLKQTEGNYCLYPLLDGKRLNLEEAAKLSHQEKQKACHQLGEFLSWLHTSSFTDENLSTAPYGEADFYQDLWQYVAEALPCDLRLKAEAYLDSYFTTVPDEERKPVICHGDLGLNNILWDNSNAISSIIDFTDLFLCDPAYDFNAFYSYFGQKWVNMMSETYTPHIGDHFWQRVTFNKLRKALFVVYYARHFGYESYIPGRIESIKESLSQQLI</sequence>
<dbReference type="EMBL" id="PEIB01000014">
    <property type="protein sequence ID" value="RXJ72952.1"/>
    <property type="molecule type" value="Genomic_DNA"/>
</dbReference>
<dbReference type="InterPro" id="IPR011009">
    <property type="entry name" value="Kinase-like_dom_sf"/>
</dbReference>
<protein>
    <recommendedName>
        <fullName evidence="1">Aminoglycoside phosphotransferase domain-containing protein</fullName>
    </recommendedName>
</protein>
<evidence type="ECO:0000313" key="2">
    <source>
        <dbReference type="EMBL" id="RXJ72952.1"/>
    </source>
</evidence>
<name>A0A4Q0YPP5_9GAMM</name>
<dbReference type="AlphaFoldDB" id="A0A4Q0YPP5"/>
<dbReference type="Pfam" id="PF01636">
    <property type="entry name" value="APH"/>
    <property type="match status" value="1"/>
</dbReference>
<keyword evidence="3" id="KW-1185">Reference proteome</keyword>
<gene>
    <name evidence="2" type="ORF">CS022_12825</name>
</gene>
<dbReference type="Gene3D" id="3.90.1200.10">
    <property type="match status" value="1"/>
</dbReference>
<organism evidence="2 3">
    <name type="scientific">Veronia nyctiphanis</name>
    <dbReference type="NCBI Taxonomy" id="1278244"/>
    <lineage>
        <taxon>Bacteria</taxon>
        <taxon>Pseudomonadati</taxon>
        <taxon>Pseudomonadota</taxon>
        <taxon>Gammaproteobacteria</taxon>
        <taxon>Vibrionales</taxon>
        <taxon>Vibrionaceae</taxon>
        <taxon>Veronia</taxon>
    </lineage>
</organism>
<feature type="domain" description="Aminoglycoside phosphotransferase" evidence="1">
    <location>
        <begin position="24"/>
        <end position="230"/>
    </location>
</feature>
<dbReference type="Gene3D" id="3.30.200.20">
    <property type="entry name" value="Phosphorylase Kinase, domain 1"/>
    <property type="match status" value="1"/>
</dbReference>
<evidence type="ECO:0000259" key="1">
    <source>
        <dbReference type="Pfam" id="PF01636"/>
    </source>
</evidence>
<proteinExistence type="predicted"/>
<reference evidence="2 3" key="1">
    <citation type="submission" date="2017-10" db="EMBL/GenBank/DDBJ databases">
        <title>Nyctiphanis sp. nov., isolated from the stomach of the euphausiid Nyctiphanes simplex (Hansen, 1911) in the Gulf of California.</title>
        <authorList>
            <person name="Gomez-Gil B."/>
            <person name="Aguilar-Mendez M."/>
            <person name="Lopez-Cortes A."/>
            <person name="Gomez-Gutierrez J."/>
            <person name="Roque A."/>
            <person name="Lang E."/>
            <person name="Gonzalez-Castillo A."/>
        </authorList>
    </citation>
    <scope>NUCLEOTIDE SEQUENCE [LARGE SCALE GENOMIC DNA]</scope>
    <source>
        <strain evidence="2 3">CAIM 600</strain>
    </source>
</reference>